<dbReference type="AlphaFoldDB" id="A0A1C6WMH9"/>
<dbReference type="Gene3D" id="3.30.530.20">
    <property type="match status" value="1"/>
</dbReference>
<dbReference type="InterPro" id="IPR023393">
    <property type="entry name" value="START-like_dom_sf"/>
</dbReference>
<gene>
    <name evidence="2" type="ORF">PCHDS_000530400</name>
</gene>
<dbReference type="Proteomes" id="UP000507536">
    <property type="component" value="Unassembled WGS sequence"/>
</dbReference>
<accession>A0A1C6WMH9</accession>
<reference evidence="2" key="1">
    <citation type="submission" date="2016-08" db="EMBL/GenBank/DDBJ databases">
        <authorList>
            <consortium name="Pathogen Informatics"/>
        </authorList>
    </citation>
    <scope>NUCLEOTIDE SEQUENCE</scope>
    <source>
        <strain evidence="2">DS</strain>
    </source>
</reference>
<dbReference type="InterPro" id="IPR006486">
    <property type="entry name" value="PYST_A"/>
</dbReference>
<dbReference type="NCBIfam" id="TIGR01599">
    <property type="entry name" value="PYST-A"/>
    <property type="match status" value="1"/>
</dbReference>
<dbReference type="EMBL" id="FMIN01000359">
    <property type="protein sequence ID" value="SCL89981.1"/>
    <property type="molecule type" value="Genomic_DNA"/>
</dbReference>
<keyword evidence="1" id="KW-0732">Signal</keyword>
<feature type="signal peptide" evidence="1">
    <location>
        <begin position="1"/>
        <end position="19"/>
    </location>
</feature>
<sequence length="265" mass="30581">MNKFYIQVALSLLSIFVYANKETLATERASKENTTPQLSHCYPTPEEVYEKNKHRLCVSSGEAMHADQVMNEAVKYLEHYATSKDGFKLFVKNPDNGLSHYIKKLDDDTDILKINLNIYASNQYDAIISKYWDPDTPNTYNTGIVKIARVYDPNLVLIQHRYEKDSKDDQKYFYALMKRAQISENKTIIAMTSANINDHNPYRKKYQNKIVKSANGFQTSVDSESYIRQYESSNAHVHLAGYLIEKKGENLEITYVESIEGHSTF</sequence>
<protein>
    <submittedName>
        <fullName evidence="2">Fam-a protein</fullName>
    </submittedName>
</protein>
<dbReference type="SUPFAM" id="SSF55961">
    <property type="entry name" value="Bet v1-like"/>
    <property type="match status" value="1"/>
</dbReference>
<organism evidence="2">
    <name type="scientific">Plasmodium chabaudi adami</name>
    <dbReference type="NCBI Taxonomy" id="5826"/>
    <lineage>
        <taxon>Eukaryota</taxon>
        <taxon>Sar</taxon>
        <taxon>Alveolata</taxon>
        <taxon>Apicomplexa</taxon>
        <taxon>Aconoidasida</taxon>
        <taxon>Haemosporida</taxon>
        <taxon>Plasmodiidae</taxon>
        <taxon>Plasmodium</taxon>
        <taxon>Plasmodium (Vinckeia)</taxon>
    </lineage>
</organism>
<name>A0A1C6WMH9_PLACE</name>
<evidence type="ECO:0000256" key="1">
    <source>
        <dbReference type="SAM" id="SignalP"/>
    </source>
</evidence>
<evidence type="ECO:0000313" key="2">
    <source>
        <dbReference type="EMBL" id="SCL89981.1"/>
    </source>
</evidence>
<proteinExistence type="predicted"/>
<feature type="chain" id="PRO_5008749995" evidence="1">
    <location>
        <begin position="20"/>
        <end position="265"/>
    </location>
</feature>